<name>A0A165ZA91_EXIGL</name>
<dbReference type="Proteomes" id="UP000077266">
    <property type="component" value="Unassembled WGS sequence"/>
</dbReference>
<dbReference type="AlphaFoldDB" id="A0A165ZA91"/>
<evidence type="ECO:0000313" key="2">
    <source>
        <dbReference type="Proteomes" id="UP000077266"/>
    </source>
</evidence>
<gene>
    <name evidence="1" type="ORF">EXIGLDRAFT_780558</name>
</gene>
<keyword evidence="2" id="KW-1185">Reference proteome</keyword>
<protein>
    <submittedName>
        <fullName evidence="1">Uncharacterized protein</fullName>
    </submittedName>
</protein>
<proteinExistence type="predicted"/>
<reference evidence="1 2" key="1">
    <citation type="journal article" date="2016" name="Mol. Biol. Evol.">
        <title>Comparative Genomics of Early-Diverging Mushroom-Forming Fungi Provides Insights into the Origins of Lignocellulose Decay Capabilities.</title>
        <authorList>
            <person name="Nagy L.G."/>
            <person name="Riley R."/>
            <person name="Tritt A."/>
            <person name="Adam C."/>
            <person name="Daum C."/>
            <person name="Floudas D."/>
            <person name="Sun H."/>
            <person name="Yadav J.S."/>
            <person name="Pangilinan J."/>
            <person name="Larsson K.H."/>
            <person name="Matsuura K."/>
            <person name="Barry K."/>
            <person name="Labutti K."/>
            <person name="Kuo R."/>
            <person name="Ohm R.A."/>
            <person name="Bhattacharya S.S."/>
            <person name="Shirouzu T."/>
            <person name="Yoshinaga Y."/>
            <person name="Martin F.M."/>
            <person name="Grigoriev I.V."/>
            <person name="Hibbett D.S."/>
        </authorList>
    </citation>
    <scope>NUCLEOTIDE SEQUENCE [LARGE SCALE GENOMIC DNA]</scope>
    <source>
        <strain evidence="1 2">HHB12029</strain>
    </source>
</reference>
<sequence>MLYELRTKFSILISAYGTVPEAFYNCGGATLACSDLLYEAGQGTQGDFIRILQSLARMQMLSFDATSPPSPPGRGIPAYRLVCELMSSRHRPQRLEQPERRSLPAYATEQQNVETILKQRAPEACAILPLLATIPIGGDSENEIPFRHWLAIAETELTVANETGHLPVKLKSVLDLFEKVFGCTVTDAREVLGSAFVDDPKSLFLM</sequence>
<accession>A0A165ZA91</accession>
<evidence type="ECO:0000313" key="1">
    <source>
        <dbReference type="EMBL" id="KZV80789.1"/>
    </source>
</evidence>
<dbReference type="EMBL" id="KV426450">
    <property type="protein sequence ID" value="KZV80789.1"/>
    <property type="molecule type" value="Genomic_DNA"/>
</dbReference>
<dbReference type="PROSITE" id="PS51257">
    <property type="entry name" value="PROKAR_LIPOPROTEIN"/>
    <property type="match status" value="1"/>
</dbReference>
<dbReference type="InParanoid" id="A0A165ZA91"/>
<organism evidence="1 2">
    <name type="scientific">Exidia glandulosa HHB12029</name>
    <dbReference type="NCBI Taxonomy" id="1314781"/>
    <lineage>
        <taxon>Eukaryota</taxon>
        <taxon>Fungi</taxon>
        <taxon>Dikarya</taxon>
        <taxon>Basidiomycota</taxon>
        <taxon>Agaricomycotina</taxon>
        <taxon>Agaricomycetes</taxon>
        <taxon>Auriculariales</taxon>
        <taxon>Exidiaceae</taxon>
        <taxon>Exidia</taxon>
    </lineage>
</organism>